<organism evidence="2 3">
    <name type="scientific">Platanthera guangdongensis</name>
    <dbReference type="NCBI Taxonomy" id="2320717"/>
    <lineage>
        <taxon>Eukaryota</taxon>
        <taxon>Viridiplantae</taxon>
        <taxon>Streptophyta</taxon>
        <taxon>Embryophyta</taxon>
        <taxon>Tracheophyta</taxon>
        <taxon>Spermatophyta</taxon>
        <taxon>Magnoliopsida</taxon>
        <taxon>Liliopsida</taxon>
        <taxon>Asparagales</taxon>
        <taxon>Orchidaceae</taxon>
        <taxon>Orchidoideae</taxon>
        <taxon>Orchideae</taxon>
        <taxon>Orchidinae</taxon>
        <taxon>Platanthera</taxon>
    </lineage>
</organism>
<name>A0ABR2MTT3_9ASPA</name>
<gene>
    <name evidence="2" type="ORF">KSP40_PGU003969</name>
</gene>
<accession>A0ABR2MTT3</accession>
<dbReference type="EMBL" id="JBBWWR010000005">
    <property type="protein sequence ID" value="KAK8967024.1"/>
    <property type="molecule type" value="Genomic_DNA"/>
</dbReference>
<sequence>MRWPVPAEIRPPAEFVTVMGAVGMLDRKSGLKKLDGTKSRDQLPYCLLLADVVRFKLVGSRRYYFFLAEAHGGQLGGAHTQQRAVESGVNRKHVLNG</sequence>
<keyword evidence="3" id="KW-1185">Reference proteome</keyword>
<evidence type="ECO:0000313" key="2">
    <source>
        <dbReference type="EMBL" id="KAK8967024.1"/>
    </source>
</evidence>
<evidence type="ECO:0000256" key="1">
    <source>
        <dbReference type="SAM" id="MobiDB-lite"/>
    </source>
</evidence>
<reference evidence="2 3" key="1">
    <citation type="journal article" date="2022" name="Nat. Plants">
        <title>Genomes of leafy and leafless Platanthera orchids illuminate the evolution of mycoheterotrophy.</title>
        <authorList>
            <person name="Li M.H."/>
            <person name="Liu K.W."/>
            <person name="Li Z."/>
            <person name="Lu H.C."/>
            <person name="Ye Q.L."/>
            <person name="Zhang D."/>
            <person name="Wang J.Y."/>
            <person name="Li Y.F."/>
            <person name="Zhong Z.M."/>
            <person name="Liu X."/>
            <person name="Yu X."/>
            <person name="Liu D.K."/>
            <person name="Tu X.D."/>
            <person name="Liu B."/>
            <person name="Hao Y."/>
            <person name="Liao X.Y."/>
            <person name="Jiang Y.T."/>
            <person name="Sun W.H."/>
            <person name="Chen J."/>
            <person name="Chen Y.Q."/>
            <person name="Ai Y."/>
            <person name="Zhai J.W."/>
            <person name="Wu S.S."/>
            <person name="Zhou Z."/>
            <person name="Hsiao Y.Y."/>
            <person name="Wu W.L."/>
            <person name="Chen Y.Y."/>
            <person name="Lin Y.F."/>
            <person name="Hsu J.L."/>
            <person name="Li C.Y."/>
            <person name="Wang Z.W."/>
            <person name="Zhao X."/>
            <person name="Zhong W.Y."/>
            <person name="Ma X.K."/>
            <person name="Ma L."/>
            <person name="Huang J."/>
            <person name="Chen G.Z."/>
            <person name="Huang M.Z."/>
            <person name="Huang L."/>
            <person name="Peng D.H."/>
            <person name="Luo Y.B."/>
            <person name="Zou S.Q."/>
            <person name="Chen S.P."/>
            <person name="Lan S."/>
            <person name="Tsai W.C."/>
            <person name="Van de Peer Y."/>
            <person name="Liu Z.J."/>
        </authorList>
    </citation>
    <scope>NUCLEOTIDE SEQUENCE [LARGE SCALE GENOMIC DNA]</scope>
    <source>
        <strain evidence="2">Lor288</strain>
    </source>
</reference>
<evidence type="ECO:0000313" key="3">
    <source>
        <dbReference type="Proteomes" id="UP001412067"/>
    </source>
</evidence>
<proteinExistence type="predicted"/>
<dbReference type="Proteomes" id="UP001412067">
    <property type="component" value="Unassembled WGS sequence"/>
</dbReference>
<feature type="region of interest" description="Disordered" evidence="1">
    <location>
        <begin position="77"/>
        <end position="97"/>
    </location>
</feature>
<comment type="caution">
    <text evidence="2">The sequence shown here is derived from an EMBL/GenBank/DDBJ whole genome shotgun (WGS) entry which is preliminary data.</text>
</comment>
<protein>
    <submittedName>
        <fullName evidence="2">Uncharacterized protein</fullName>
    </submittedName>
</protein>